<evidence type="ECO:0000259" key="2">
    <source>
        <dbReference type="Pfam" id="PF01734"/>
    </source>
</evidence>
<reference evidence="3 4" key="1">
    <citation type="submission" date="2018-03" db="EMBL/GenBank/DDBJ databases">
        <authorList>
            <person name="Keele B.F."/>
        </authorList>
    </citation>
    <scope>NUCLEOTIDE SEQUENCE [LARGE SCALE GENOMIC DNA]</scope>
    <source>
        <strain evidence="3 4">CeCT 8812</strain>
    </source>
</reference>
<dbReference type="Pfam" id="PF01734">
    <property type="entry name" value="Patatin"/>
    <property type="match status" value="1"/>
</dbReference>
<dbReference type="OrthoDB" id="7401351at2"/>
<proteinExistence type="predicted"/>
<gene>
    <name evidence="3" type="ORF">POI8812_01507</name>
</gene>
<dbReference type="RefSeq" id="WP_108781918.1">
    <property type="nucleotide sequence ID" value="NZ_OMKW01000002.1"/>
</dbReference>
<name>A0A2R8AAY9_9RHOB</name>
<evidence type="ECO:0000256" key="1">
    <source>
        <dbReference type="ARBA" id="ARBA00023098"/>
    </source>
</evidence>
<keyword evidence="4" id="KW-1185">Reference proteome</keyword>
<accession>A0A2R8AAY9</accession>
<keyword evidence="1" id="KW-0443">Lipid metabolism</keyword>
<dbReference type="AlphaFoldDB" id="A0A2R8AAY9"/>
<dbReference type="EMBL" id="OMKW01000002">
    <property type="protein sequence ID" value="SPF29200.1"/>
    <property type="molecule type" value="Genomic_DNA"/>
</dbReference>
<dbReference type="SUPFAM" id="SSF52151">
    <property type="entry name" value="FabD/lysophospholipase-like"/>
    <property type="match status" value="1"/>
</dbReference>
<feature type="domain" description="PNPLA" evidence="2">
    <location>
        <begin position="13"/>
        <end position="212"/>
    </location>
</feature>
<evidence type="ECO:0000313" key="4">
    <source>
        <dbReference type="Proteomes" id="UP000244932"/>
    </source>
</evidence>
<dbReference type="InterPro" id="IPR016035">
    <property type="entry name" value="Acyl_Trfase/lysoPLipase"/>
</dbReference>
<organism evidence="3 4">
    <name type="scientific">Pontivivens insulae</name>
    <dbReference type="NCBI Taxonomy" id="1639689"/>
    <lineage>
        <taxon>Bacteria</taxon>
        <taxon>Pseudomonadati</taxon>
        <taxon>Pseudomonadota</taxon>
        <taxon>Alphaproteobacteria</taxon>
        <taxon>Rhodobacterales</taxon>
        <taxon>Paracoccaceae</taxon>
        <taxon>Pontivivens</taxon>
    </lineage>
</organism>
<dbReference type="GO" id="GO:0006629">
    <property type="term" value="P:lipid metabolic process"/>
    <property type="evidence" value="ECO:0007669"/>
    <property type="project" value="UniProtKB-KW"/>
</dbReference>
<evidence type="ECO:0000313" key="3">
    <source>
        <dbReference type="EMBL" id="SPF29200.1"/>
    </source>
</evidence>
<sequence length="286" mass="31127">MARNPLERRYDDLVFCGGGTRCVWQGGFLSVFAPWIDPLRRINTVSAGTISALGYVSDQAQGLRDLMCDVFDEIAKGPGNVSLRRKLSGGPFFIYESAYAEMVRRLMSAAGALDAVADGPEWTVHVTRRPRVGSYAAMVAYALDLRWNDTPHVTWPRHLGARSVAVDMRAAARSGLEAVVELTVAAGSTPPSFAQHYHEGIPVIDGGLVDNAACPPDGHPLVLLTRPYAGCADRGDRTYVRPSRPIAVNKMDFTNAEAIRGVWLQGEQDARIFLEQHGHLGAPSTR</sequence>
<dbReference type="Proteomes" id="UP000244932">
    <property type="component" value="Unassembled WGS sequence"/>
</dbReference>
<dbReference type="InterPro" id="IPR002641">
    <property type="entry name" value="PNPLA_dom"/>
</dbReference>
<protein>
    <recommendedName>
        <fullName evidence="2">PNPLA domain-containing protein</fullName>
    </recommendedName>
</protein>